<accession>A0A9I9DAV1</accession>
<dbReference type="AlphaFoldDB" id="A0A9I9DAV1"/>
<dbReference type="InterPro" id="IPR006941">
    <property type="entry name" value="RNase_CAF1"/>
</dbReference>
<protein>
    <submittedName>
        <fullName evidence="3">Uncharacterized protein</fullName>
    </submittedName>
</protein>
<dbReference type="Pfam" id="PF04857">
    <property type="entry name" value="CAF1"/>
    <property type="match status" value="2"/>
</dbReference>
<dbReference type="InterPro" id="IPR051181">
    <property type="entry name" value="CAF1_poly(A)_ribonucleases"/>
</dbReference>
<dbReference type="SUPFAM" id="SSF53098">
    <property type="entry name" value="Ribonuclease H-like"/>
    <property type="match status" value="1"/>
</dbReference>
<sequence length="637" mass="72133">MASRFSYFQLHRRLYTTTTDQWSIKQVRNSNFHSCLGDLKNHISDSDFIALSLQRTGSSSFPWHRPQPFDTLDTAYCKAKYAAEKFQILQFSLCPFSVRDSKLIAHPYNFHLFPRDELNIGMPSYSFSCQVSHLTSIAREGFDFGAWVYDVKELLKTLRFQPLDLNFRDSNLIVPGISYLSRAQESIAKAQMGCQTLTPNTDAVKSSSEPSVFDTIFVQRVKSRVKNWKDAYDSSSKTNDALLSTLKKLIVGIEQYGSRPSIVIDVYSERQTLLALELLKEFSDDVVPVVISAKSGGTQAIRAILTSSKEDKILLEKELQNLEDEENKKFRGFREVIEMISASQKPIVSYSSLHDFTFIHSKFLAPLPTSIDEFASSLHLVFPRVLEVKHLMSKIGGLSKPMSIAAALSYLKKHYYAPTYLDIPIEAPGNDHKPQGHNAIRLCHLFAKVCSLLKIDLSGVQSNNNECLASMLEKCSNVSSSFSPYHHEPKDEDVKIWARDVRKASCRHLVFLWGFREGMTAPLLKASLEGSHEVFCEEFYVRFVDKKCAIIVFSQPGLSETFLDAINSDCIVGSLREMVSEGLRATGYETYKRMCRFDLWEADLAESLERAIFEADPETAQLDINYSNDTVISLDDL</sequence>
<organism evidence="3">
    <name type="scientific">Cucumis melo</name>
    <name type="common">Muskmelon</name>
    <dbReference type="NCBI Taxonomy" id="3656"/>
    <lineage>
        <taxon>Eukaryota</taxon>
        <taxon>Viridiplantae</taxon>
        <taxon>Streptophyta</taxon>
        <taxon>Embryophyta</taxon>
        <taxon>Tracheophyta</taxon>
        <taxon>Spermatophyta</taxon>
        <taxon>Magnoliopsida</taxon>
        <taxon>eudicotyledons</taxon>
        <taxon>Gunneridae</taxon>
        <taxon>Pentapetalae</taxon>
        <taxon>rosids</taxon>
        <taxon>fabids</taxon>
        <taxon>Cucurbitales</taxon>
        <taxon>Cucurbitaceae</taxon>
        <taxon>Benincaseae</taxon>
        <taxon>Cucumis</taxon>
    </lineage>
</organism>
<comment type="cofactor">
    <cofactor evidence="1">
        <name>a divalent metal cation</name>
        <dbReference type="ChEBI" id="CHEBI:60240"/>
    </cofactor>
</comment>
<dbReference type="Gramene" id="MELO3C015714.2.1">
    <property type="protein sequence ID" value="MELO3C015714.2.1"/>
    <property type="gene ID" value="MELO3C015714.2"/>
</dbReference>
<proteinExistence type="inferred from homology"/>
<name>A0A9I9DAV1_CUCME</name>
<dbReference type="PANTHER" id="PTHR15092:SF42">
    <property type="entry name" value="POLY(A)-SPECIFIC RIBONUCLEASE PARN-LIKE"/>
    <property type="match status" value="1"/>
</dbReference>
<reference evidence="3" key="1">
    <citation type="submission" date="2023-03" db="UniProtKB">
        <authorList>
            <consortium name="EnsemblPlants"/>
        </authorList>
    </citation>
    <scope>IDENTIFICATION</scope>
</reference>
<evidence type="ECO:0000256" key="1">
    <source>
        <dbReference type="ARBA" id="ARBA00001968"/>
    </source>
</evidence>
<dbReference type="GO" id="GO:0000175">
    <property type="term" value="F:3'-5'-RNA exonuclease activity"/>
    <property type="evidence" value="ECO:0007669"/>
    <property type="project" value="TreeGrafter"/>
</dbReference>
<dbReference type="PANTHER" id="PTHR15092">
    <property type="entry name" value="POLY A -SPECIFIC RIBONUCLEASE/TARGET OF EGR1, MEMBER 1"/>
    <property type="match status" value="1"/>
</dbReference>
<dbReference type="InterPro" id="IPR036397">
    <property type="entry name" value="RNaseH_sf"/>
</dbReference>
<dbReference type="Gene3D" id="3.30.420.10">
    <property type="entry name" value="Ribonuclease H-like superfamily/Ribonuclease H"/>
    <property type="match status" value="2"/>
</dbReference>
<dbReference type="GO" id="GO:0003723">
    <property type="term" value="F:RNA binding"/>
    <property type="evidence" value="ECO:0007669"/>
    <property type="project" value="TreeGrafter"/>
</dbReference>
<dbReference type="InterPro" id="IPR012337">
    <property type="entry name" value="RNaseH-like_sf"/>
</dbReference>
<comment type="similarity">
    <text evidence="2">Belongs to the CAF1 family.</text>
</comment>
<evidence type="ECO:0000313" key="3">
    <source>
        <dbReference type="EnsemblPlants" id="MELO3C015714.2.1"/>
    </source>
</evidence>
<dbReference type="EnsemblPlants" id="MELO3C015714.2.1">
    <property type="protein sequence ID" value="MELO3C015714.2.1"/>
    <property type="gene ID" value="MELO3C015714.2"/>
</dbReference>
<evidence type="ECO:0000256" key="2">
    <source>
        <dbReference type="ARBA" id="ARBA00008372"/>
    </source>
</evidence>